<evidence type="ECO:0000313" key="2">
    <source>
        <dbReference type="Proteomes" id="UP000694568"/>
    </source>
</evidence>
<dbReference type="Ensembl" id="ENSSLUT00000045780.1">
    <property type="protein sequence ID" value="ENSSLUP00000044382.1"/>
    <property type="gene ID" value="ENSSLUG00000019654.1"/>
</dbReference>
<name>A0A8C9ZTF4_SANLU</name>
<organism evidence="1 2">
    <name type="scientific">Sander lucioperca</name>
    <name type="common">Pike-perch</name>
    <name type="synonym">Perca lucioperca</name>
    <dbReference type="NCBI Taxonomy" id="283035"/>
    <lineage>
        <taxon>Eukaryota</taxon>
        <taxon>Metazoa</taxon>
        <taxon>Chordata</taxon>
        <taxon>Craniata</taxon>
        <taxon>Vertebrata</taxon>
        <taxon>Euteleostomi</taxon>
        <taxon>Actinopterygii</taxon>
        <taxon>Neopterygii</taxon>
        <taxon>Teleostei</taxon>
        <taxon>Neoteleostei</taxon>
        <taxon>Acanthomorphata</taxon>
        <taxon>Eupercaria</taxon>
        <taxon>Perciformes</taxon>
        <taxon>Percoidei</taxon>
        <taxon>Percidae</taxon>
        <taxon>Luciopercinae</taxon>
        <taxon>Sander</taxon>
    </lineage>
</organism>
<sequence length="107" mass="11580">MNHNTGIHVNINPCIQIKCTKANTYVAGLDRRHVRSTTDTSATGTLNAMPVSIRLVSPSVLDDNKCVCPYPLSSGMTLPTALAAPVEAGMMFCDSGIHLRIKIQYHL</sequence>
<proteinExistence type="predicted"/>
<reference evidence="1" key="1">
    <citation type="submission" date="2025-08" db="UniProtKB">
        <authorList>
            <consortium name="Ensembl"/>
        </authorList>
    </citation>
    <scope>IDENTIFICATION</scope>
</reference>
<reference evidence="1" key="2">
    <citation type="submission" date="2025-09" db="UniProtKB">
        <authorList>
            <consortium name="Ensembl"/>
        </authorList>
    </citation>
    <scope>IDENTIFICATION</scope>
</reference>
<keyword evidence="2" id="KW-1185">Reference proteome</keyword>
<dbReference type="GeneTree" id="ENSGT01070000255897"/>
<accession>A0A8C9ZTF4</accession>
<dbReference type="AlphaFoldDB" id="A0A8C9ZTF4"/>
<protein>
    <submittedName>
        <fullName evidence="1">Uncharacterized protein</fullName>
    </submittedName>
</protein>
<dbReference type="Proteomes" id="UP000694568">
    <property type="component" value="Unplaced"/>
</dbReference>
<evidence type="ECO:0000313" key="1">
    <source>
        <dbReference type="Ensembl" id="ENSSLUP00000044382.1"/>
    </source>
</evidence>